<dbReference type="OrthoDB" id="310893at2759"/>
<dbReference type="InterPro" id="IPR001611">
    <property type="entry name" value="Leu-rich_rpt"/>
</dbReference>
<evidence type="ECO:0000256" key="4">
    <source>
        <dbReference type="SAM" id="MobiDB-lite"/>
    </source>
</evidence>
<dbReference type="Pfam" id="PF14580">
    <property type="entry name" value="LRR_9"/>
    <property type="match status" value="1"/>
</dbReference>
<sequence>MSQDIFELIEEQTQNNDPNTIEELVLDKSKIGKFTEEIKKKLESFPNLTSLSLNECEITSLENFPKLPKLIRVELIDNKITGQQLKHLLHLSELQSLSLGGNLIKNLKEIDVLQQLPKLFQLDFLNNDVAQDPNYREYVFSTLKGLGILDNYDSKGQEVQYDDEDDEDGDDQDDEDEDEEDDEDEDEGDEGDDDEEGVNQNEESDDDEEVEEEEGDEEFDEGADDDDAEDEEDDDDAEAIEQKSTQKKKVKPN</sequence>
<dbReference type="GO" id="GO:0042393">
    <property type="term" value="F:histone binding"/>
    <property type="evidence" value="ECO:0007669"/>
    <property type="project" value="TreeGrafter"/>
</dbReference>
<dbReference type="SMART" id="SM00365">
    <property type="entry name" value="LRR_SD22"/>
    <property type="match status" value="2"/>
</dbReference>
<evidence type="ECO:0000313" key="5">
    <source>
        <dbReference type="EMBL" id="EAS06280.3"/>
    </source>
</evidence>
<dbReference type="SUPFAM" id="SSF52058">
    <property type="entry name" value="L domain-like"/>
    <property type="match status" value="1"/>
</dbReference>
<organism evidence="5 6">
    <name type="scientific">Tetrahymena thermophila (strain SB210)</name>
    <dbReference type="NCBI Taxonomy" id="312017"/>
    <lineage>
        <taxon>Eukaryota</taxon>
        <taxon>Sar</taxon>
        <taxon>Alveolata</taxon>
        <taxon>Ciliophora</taxon>
        <taxon>Intramacronucleata</taxon>
        <taxon>Oligohymenophorea</taxon>
        <taxon>Hymenostomatida</taxon>
        <taxon>Tetrahymenina</taxon>
        <taxon>Tetrahymenidae</taxon>
        <taxon>Tetrahymena</taxon>
    </lineage>
</organism>
<dbReference type="FunFam" id="3.80.10.10:FF:000131">
    <property type="entry name" value="acidic leucine-rich nuclear phosphoprotein 32-related protein-like"/>
    <property type="match status" value="1"/>
</dbReference>
<dbReference type="KEGG" id="tet:TTHERM_00328610"/>
<keyword evidence="1" id="KW-0433">Leucine-rich repeat</keyword>
<dbReference type="GeneID" id="7836701"/>
<comment type="similarity">
    <text evidence="3">Belongs to the ANP32 family.</text>
</comment>
<dbReference type="PROSITE" id="PS51450">
    <property type="entry name" value="LRR"/>
    <property type="match status" value="2"/>
</dbReference>
<protein>
    <submittedName>
        <fullName evidence="5">Uncharacterized protein</fullName>
    </submittedName>
</protein>
<evidence type="ECO:0000256" key="2">
    <source>
        <dbReference type="ARBA" id="ARBA00022737"/>
    </source>
</evidence>
<name>I7MJI0_TETTS</name>
<dbReference type="Gene3D" id="3.80.10.10">
    <property type="entry name" value="Ribonuclease Inhibitor"/>
    <property type="match status" value="1"/>
</dbReference>
<evidence type="ECO:0000313" key="6">
    <source>
        <dbReference type="Proteomes" id="UP000009168"/>
    </source>
</evidence>
<dbReference type="EMBL" id="GG662299">
    <property type="protein sequence ID" value="EAS06280.3"/>
    <property type="molecule type" value="Genomic_DNA"/>
</dbReference>
<feature type="compositionally biased region" description="Acidic residues" evidence="4">
    <location>
        <begin position="160"/>
        <end position="239"/>
    </location>
</feature>
<dbReference type="HOGENOM" id="CLU_063314_3_0_1"/>
<gene>
    <name evidence="5" type="ORF">TTHERM_00328610</name>
</gene>
<feature type="region of interest" description="Disordered" evidence="4">
    <location>
        <begin position="159"/>
        <end position="253"/>
    </location>
</feature>
<reference evidence="6" key="1">
    <citation type="journal article" date="2006" name="PLoS Biol.">
        <title>Macronuclear genome sequence of the ciliate Tetrahymena thermophila, a model eukaryote.</title>
        <authorList>
            <person name="Eisen J.A."/>
            <person name="Coyne R.S."/>
            <person name="Wu M."/>
            <person name="Wu D."/>
            <person name="Thiagarajan M."/>
            <person name="Wortman J.R."/>
            <person name="Badger J.H."/>
            <person name="Ren Q."/>
            <person name="Amedeo P."/>
            <person name="Jones K.M."/>
            <person name="Tallon L.J."/>
            <person name="Delcher A.L."/>
            <person name="Salzberg S.L."/>
            <person name="Silva J.C."/>
            <person name="Haas B.J."/>
            <person name="Majoros W.H."/>
            <person name="Farzad M."/>
            <person name="Carlton J.M."/>
            <person name="Smith R.K. Jr."/>
            <person name="Garg J."/>
            <person name="Pearlman R.E."/>
            <person name="Karrer K.M."/>
            <person name="Sun L."/>
            <person name="Manning G."/>
            <person name="Elde N.C."/>
            <person name="Turkewitz A.P."/>
            <person name="Asai D.J."/>
            <person name="Wilkes D.E."/>
            <person name="Wang Y."/>
            <person name="Cai H."/>
            <person name="Collins K."/>
            <person name="Stewart B.A."/>
            <person name="Lee S.R."/>
            <person name="Wilamowska K."/>
            <person name="Weinberg Z."/>
            <person name="Ruzzo W.L."/>
            <person name="Wloga D."/>
            <person name="Gaertig J."/>
            <person name="Frankel J."/>
            <person name="Tsao C.-C."/>
            <person name="Gorovsky M.A."/>
            <person name="Keeling P.J."/>
            <person name="Waller R.F."/>
            <person name="Patron N.J."/>
            <person name="Cherry J.M."/>
            <person name="Stover N.A."/>
            <person name="Krieger C.J."/>
            <person name="del Toro C."/>
            <person name="Ryder H.F."/>
            <person name="Williamson S.C."/>
            <person name="Barbeau R.A."/>
            <person name="Hamilton E.P."/>
            <person name="Orias E."/>
        </authorList>
    </citation>
    <scope>NUCLEOTIDE SEQUENCE [LARGE SCALE GENOMIC DNA]</scope>
    <source>
        <strain evidence="6">SB210</strain>
    </source>
</reference>
<dbReference type="Proteomes" id="UP000009168">
    <property type="component" value="Unassembled WGS sequence"/>
</dbReference>
<dbReference type="eggNOG" id="KOG2739">
    <property type="taxonomic scope" value="Eukaryota"/>
</dbReference>
<dbReference type="PANTHER" id="PTHR11375">
    <property type="entry name" value="ACIDIC LEUCINE-RICH NUCLEAR PHOSPHOPROTEIN 32"/>
    <property type="match status" value="1"/>
</dbReference>
<keyword evidence="2" id="KW-0677">Repeat</keyword>
<dbReference type="InParanoid" id="I7MJI0"/>
<dbReference type="PANTHER" id="PTHR11375:SF0">
    <property type="entry name" value="ACIDIC LEUCINE-RICH NUCLEAR PHOSPHOPROTEIN 32 FAMILY MEMBER A"/>
    <property type="match status" value="1"/>
</dbReference>
<dbReference type="InterPro" id="IPR032675">
    <property type="entry name" value="LRR_dom_sf"/>
</dbReference>
<accession>I7MJI0</accession>
<dbReference type="OMA" id="VTNENAY"/>
<evidence type="ECO:0000256" key="1">
    <source>
        <dbReference type="ARBA" id="ARBA00022614"/>
    </source>
</evidence>
<dbReference type="InterPro" id="IPR045081">
    <property type="entry name" value="AN32"/>
</dbReference>
<dbReference type="FunCoup" id="I7MJI0">
    <property type="interactions" value="152"/>
</dbReference>
<dbReference type="STRING" id="312017.I7MJI0"/>
<dbReference type="GO" id="GO:0005634">
    <property type="term" value="C:nucleus"/>
    <property type="evidence" value="ECO:0007669"/>
    <property type="project" value="TreeGrafter"/>
</dbReference>
<keyword evidence="6" id="KW-1185">Reference proteome</keyword>
<dbReference type="AlphaFoldDB" id="I7MJI0"/>
<evidence type="ECO:0000256" key="3">
    <source>
        <dbReference type="ARBA" id="ARBA00025777"/>
    </source>
</evidence>
<dbReference type="RefSeq" id="XP_001026525.3">
    <property type="nucleotide sequence ID" value="XM_001026525.4"/>
</dbReference>
<proteinExistence type="inferred from homology"/>